<dbReference type="Proteomes" id="UP001159364">
    <property type="component" value="Linkage Group LG05"/>
</dbReference>
<gene>
    <name evidence="1" type="ORF">K2173_021639</name>
</gene>
<evidence type="ECO:0000313" key="2">
    <source>
        <dbReference type="Proteomes" id="UP001159364"/>
    </source>
</evidence>
<protein>
    <submittedName>
        <fullName evidence="1">Uncharacterized protein</fullName>
    </submittedName>
</protein>
<dbReference type="AlphaFoldDB" id="A0AAV8TGX8"/>
<reference evidence="1 2" key="1">
    <citation type="submission" date="2021-09" db="EMBL/GenBank/DDBJ databases">
        <title>Genomic insights and catalytic innovation underlie evolution of tropane alkaloids biosynthesis.</title>
        <authorList>
            <person name="Wang Y.-J."/>
            <person name="Tian T."/>
            <person name="Huang J.-P."/>
            <person name="Huang S.-X."/>
        </authorList>
    </citation>
    <scope>NUCLEOTIDE SEQUENCE [LARGE SCALE GENOMIC DNA]</scope>
    <source>
        <strain evidence="1">KIB-2018</strain>
        <tissue evidence="1">Leaf</tissue>
    </source>
</reference>
<keyword evidence="2" id="KW-1185">Reference proteome</keyword>
<name>A0AAV8TGX8_9ROSI</name>
<evidence type="ECO:0000313" key="1">
    <source>
        <dbReference type="EMBL" id="KAJ8766122.1"/>
    </source>
</evidence>
<proteinExistence type="predicted"/>
<dbReference type="EMBL" id="JAIWQS010000005">
    <property type="protein sequence ID" value="KAJ8766122.1"/>
    <property type="molecule type" value="Genomic_DNA"/>
</dbReference>
<sequence>MLKEKHNSGGGDSSSVLPVFIAFNISDFTFSHLRLGPFPCHVSAYLELPQIHLSRNLITRNLFGVGELEELVFLKF</sequence>
<accession>A0AAV8TGX8</accession>
<comment type="caution">
    <text evidence="1">The sequence shown here is derived from an EMBL/GenBank/DDBJ whole genome shotgun (WGS) entry which is preliminary data.</text>
</comment>
<organism evidence="1 2">
    <name type="scientific">Erythroxylum novogranatense</name>
    <dbReference type="NCBI Taxonomy" id="1862640"/>
    <lineage>
        <taxon>Eukaryota</taxon>
        <taxon>Viridiplantae</taxon>
        <taxon>Streptophyta</taxon>
        <taxon>Embryophyta</taxon>
        <taxon>Tracheophyta</taxon>
        <taxon>Spermatophyta</taxon>
        <taxon>Magnoliopsida</taxon>
        <taxon>eudicotyledons</taxon>
        <taxon>Gunneridae</taxon>
        <taxon>Pentapetalae</taxon>
        <taxon>rosids</taxon>
        <taxon>fabids</taxon>
        <taxon>Malpighiales</taxon>
        <taxon>Erythroxylaceae</taxon>
        <taxon>Erythroxylum</taxon>
    </lineage>
</organism>